<keyword evidence="3" id="KW-1185">Reference proteome</keyword>
<gene>
    <name evidence="2" type="ORF">MG293_004150</name>
</gene>
<evidence type="ECO:0000313" key="3">
    <source>
        <dbReference type="Proteomes" id="UP001214576"/>
    </source>
</evidence>
<proteinExistence type="predicted"/>
<evidence type="ECO:0000256" key="1">
    <source>
        <dbReference type="SAM" id="MobiDB-lite"/>
    </source>
</evidence>
<organism evidence="2 3">
    <name type="scientific">Ovis ammon polii</name>
    <dbReference type="NCBI Taxonomy" id="230172"/>
    <lineage>
        <taxon>Eukaryota</taxon>
        <taxon>Metazoa</taxon>
        <taxon>Chordata</taxon>
        <taxon>Craniata</taxon>
        <taxon>Vertebrata</taxon>
        <taxon>Euteleostomi</taxon>
        <taxon>Mammalia</taxon>
        <taxon>Eutheria</taxon>
        <taxon>Laurasiatheria</taxon>
        <taxon>Artiodactyla</taxon>
        <taxon>Ruminantia</taxon>
        <taxon>Pecora</taxon>
        <taxon>Bovidae</taxon>
        <taxon>Caprinae</taxon>
        <taxon>Ovis</taxon>
    </lineage>
</organism>
<dbReference type="AlphaFoldDB" id="A0AAD4UPR6"/>
<accession>A0AAD4UPR6</accession>
<protein>
    <submittedName>
        <fullName evidence="2">Uncharacterized protein</fullName>
    </submittedName>
</protein>
<feature type="region of interest" description="Disordered" evidence="1">
    <location>
        <begin position="1"/>
        <end position="59"/>
    </location>
</feature>
<dbReference type="EMBL" id="JAKZEL010000002">
    <property type="protein sequence ID" value="KAI4547595.1"/>
    <property type="molecule type" value="Genomic_DNA"/>
</dbReference>
<reference evidence="2" key="1">
    <citation type="submission" date="2022-03" db="EMBL/GenBank/DDBJ databases">
        <title>Genomic analyses of argali, domestic sheep and their hybrids provide insights into chromosomal evolution, heterosis and genetic basis of agronomic traits.</title>
        <authorList>
            <person name="Li M."/>
        </authorList>
    </citation>
    <scope>NUCLEOTIDE SEQUENCE</scope>
    <source>
        <strain evidence="2">CAU-MHL-2022a</strain>
        <tissue evidence="2">Skin</tissue>
    </source>
</reference>
<dbReference type="Proteomes" id="UP001214576">
    <property type="component" value="Unassembled WGS sequence"/>
</dbReference>
<evidence type="ECO:0000313" key="2">
    <source>
        <dbReference type="EMBL" id="KAI4547595.1"/>
    </source>
</evidence>
<sequence length="155" mass="16668">MRQDHDELSGVQVAETQAKRRIHSESPCGPPGGSGPCTLGPQPALRPVFLRTGSSGSTLRPPCCSLGTCVSTQGQGSRDWPVSRPRFHFLVERRGLAQLEWGESFLPRAWQAVSRGAAAVGRRLWDPPVLEDPGFPAAGSGSPVAFSCDEPVHWK</sequence>
<name>A0AAD4UPR6_OVIAM</name>
<comment type="caution">
    <text evidence="2">The sequence shown here is derived from an EMBL/GenBank/DDBJ whole genome shotgun (WGS) entry which is preliminary data.</text>
</comment>